<keyword evidence="5 6" id="KW-0472">Membrane</keyword>
<feature type="transmembrane region" description="Helical" evidence="6">
    <location>
        <begin position="63"/>
        <end position="82"/>
    </location>
</feature>
<keyword evidence="6" id="KW-1133">Transmembrane helix</keyword>
<dbReference type="EMBL" id="CP138858">
    <property type="protein sequence ID" value="WPJ95818.1"/>
    <property type="molecule type" value="Genomic_DNA"/>
</dbReference>
<feature type="domain" description="Glycosyltransferase 2-like" evidence="7">
    <location>
        <begin position="448"/>
        <end position="559"/>
    </location>
</feature>
<gene>
    <name evidence="8" type="ORF">SH580_20575</name>
</gene>
<feature type="transmembrane region" description="Helical" evidence="6">
    <location>
        <begin position="269"/>
        <end position="292"/>
    </location>
</feature>
<accession>A0ABZ0RL59</accession>
<dbReference type="Pfam" id="PF26314">
    <property type="entry name" value="MptA_B_family"/>
    <property type="match status" value="1"/>
</dbReference>
<dbReference type="Pfam" id="PF00535">
    <property type="entry name" value="Glycos_transf_2"/>
    <property type="match status" value="1"/>
</dbReference>
<feature type="transmembrane region" description="Helical" evidence="6">
    <location>
        <begin position="412"/>
        <end position="429"/>
    </location>
</feature>
<keyword evidence="6" id="KW-0812">Transmembrane</keyword>
<feature type="transmembrane region" description="Helical" evidence="6">
    <location>
        <begin position="152"/>
        <end position="173"/>
    </location>
</feature>
<keyword evidence="9" id="KW-1185">Reference proteome</keyword>
<evidence type="ECO:0000259" key="7">
    <source>
        <dbReference type="Pfam" id="PF00535"/>
    </source>
</evidence>
<dbReference type="EC" id="2.4.-.-" evidence="8"/>
<evidence type="ECO:0000256" key="5">
    <source>
        <dbReference type="ARBA" id="ARBA00023136"/>
    </source>
</evidence>
<evidence type="ECO:0000256" key="6">
    <source>
        <dbReference type="SAM" id="Phobius"/>
    </source>
</evidence>
<feature type="transmembrane region" description="Helical" evidence="6">
    <location>
        <begin position="383"/>
        <end position="400"/>
    </location>
</feature>
<keyword evidence="2" id="KW-1003">Cell membrane</keyword>
<dbReference type="InterPro" id="IPR001173">
    <property type="entry name" value="Glyco_trans_2-like"/>
</dbReference>
<dbReference type="GO" id="GO:0016757">
    <property type="term" value="F:glycosyltransferase activity"/>
    <property type="evidence" value="ECO:0007669"/>
    <property type="project" value="UniProtKB-KW"/>
</dbReference>
<dbReference type="PANTHER" id="PTHR43646">
    <property type="entry name" value="GLYCOSYLTRANSFERASE"/>
    <property type="match status" value="1"/>
</dbReference>
<keyword evidence="4 8" id="KW-0808">Transferase</keyword>
<feature type="transmembrane region" description="Helical" evidence="6">
    <location>
        <begin position="351"/>
        <end position="371"/>
    </location>
</feature>
<keyword evidence="3 8" id="KW-0328">Glycosyltransferase</keyword>
<evidence type="ECO:0000313" key="9">
    <source>
        <dbReference type="Proteomes" id="UP001324993"/>
    </source>
</evidence>
<protein>
    <submittedName>
        <fullName evidence="8">Glycosyltransferase</fullName>
        <ecNumber evidence="8">2.4.-.-</ecNumber>
    </submittedName>
</protein>
<sequence length="684" mass="77019">MYARNLAWMLCLLLAGVGAGGYAWVTPDFDASGLPRVLCYLLLGGAGMLSVFLFPRFQRRRSVVFAIWIPAILLRVVLLPTAPSDDVSRYLWEGHLVSEGISPYAQTADAESLRQYRDAQWVQMNHKDQATAYPPLSELAFAAVVSVAYHPLAFKLFFVIADLLTLAAVLRLLQVRGLSLQYSGFYALSPVVLIAYAGEGHFDALMVAALMWGFWAAAVGRDKWAVCFVSLATGVKWITLPLLPFFIWGQRKHSGESTFLNRVYRRSPYLLLSLVILLLPTIYFVPSLPALFAGLFKFGGTRSFNGPIYDLLLLGIGLPRSLCSALVMFLFASVCLWRWHEREQSTLDAHGRWILGALIVLSPTVHFWYLAWILPLVCLRPSLPWILLSLSSAVYFMVWSNDVWGLSLLQRFVFWLPFFTALCYEWWSTRGRVVLPCQRPRDEVVTVSIVIPTLNVADQLLGALQSVSAQSLMPCEVICVDAGSRDATLKLARQSELGVRVIQSEQGRGQQIATGVAAATGTWVCILHADAALAPTAIEQLSRSVRADPSVCGGAMGQRFEQAQAELLPIELLNDARALFTRTAFGDQVQFFHRDTALRYQLMPRQPLMEDVESSWRLRETGGFLFLNLPCEVCHRSWKASEWLTRFRLVMRLVARYRFVRLSSRAQAEALSYRLYDEYYNQRK</sequence>
<evidence type="ECO:0000256" key="2">
    <source>
        <dbReference type="ARBA" id="ARBA00022475"/>
    </source>
</evidence>
<proteinExistence type="predicted"/>
<comment type="subcellular location">
    <subcellularLocation>
        <location evidence="1">Cell membrane</location>
    </subcellularLocation>
</comment>
<feature type="transmembrane region" description="Helical" evidence="6">
    <location>
        <begin position="33"/>
        <end position="54"/>
    </location>
</feature>
<feature type="transmembrane region" description="Helical" evidence="6">
    <location>
        <begin position="185"/>
        <end position="218"/>
    </location>
</feature>
<evidence type="ECO:0000256" key="4">
    <source>
        <dbReference type="ARBA" id="ARBA00022679"/>
    </source>
</evidence>
<dbReference type="Gene3D" id="3.90.550.10">
    <property type="entry name" value="Spore Coat Polysaccharide Biosynthesis Protein SpsA, Chain A"/>
    <property type="match status" value="1"/>
</dbReference>
<organism evidence="8 9">
    <name type="scientific">Coraliomargarita algicola</name>
    <dbReference type="NCBI Taxonomy" id="3092156"/>
    <lineage>
        <taxon>Bacteria</taxon>
        <taxon>Pseudomonadati</taxon>
        <taxon>Verrucomicrobiota</taxon>
        <taxon>Opitutia</taxon>
        <taxon>Puniceicoccales</taxon>
        <taxon>Coraliomargaritaceae</taxon>
        <taxon>Coraliomargarita</taxon>
    </lineage>
</organism>
<feature type="transmembrane region" description="Helical" evidence="6">
    <location>
        <begin position="312"/>
        <end position="339"/>
    </location>
</feature>
<reference evidence="8 9" key="1">
    <citation type="submission" date="2023-11" db="EMBL/GenBank/DDBJ databases">
        <title>Coraliomargarita sp. nov., isolated from marine algae.</title>
        <authorList>
            <person name="Lee J.K."/>
            <person name="Baek J.H."/>
            <person name="Kim J.M."/>
            <person name="Choi D.G."/>
            <person name="Jeon C.O."/>
        </authorList>
    </citation>
    <scope>NUCLEOTIDE SEQUENCE [LARGE SCALE GENOMIC DNA]</scope>
    <source>
        <strain evidence="8 9">J2-16</strain>
    </source>
</reference>
<evidence type="ECO:0000256" key="1">
    <source>
        <dbReference type="ARBA" id="ARBA00004236"/>
    </source>
</evidence>
<evidence type="ECO:0000256" key="3">
    <source>
        <dbReference type="ARBA" id="ARBA00022676"/>
    </source>
</evidence>
<dbReference type="Proteomes" id="UP001324993">
    <property type="component" value="Chromosome"/>
</dbReference>
<dbReference type="SUPFAM" id="SSF53448">
    <property type="entry name" value="Nucleotide-diphospho-sugar transferases"/>
    <property type="match status" value="1"/>
</dbReference>
<dbReference type="InterPro" id="IPR029044">
    <property type="entry name" value="Nucleotide-diphossugar_trans"/>
</dbReference>
<dbReference type="PANTHER" id="PTHR43646:SF2">
    <property type="entry name" value="GLYCOSYLTRANSFERASE 2-LIKE DOMAIN-CONTAINING PROTEIN"/>
    <property type="match status" value="1"/>
</dbReference>
<dbReference type="RefSeq" id="WP_319832695.1">
    <property type="nucleotide sequence ID" value="NZ_CP138858.1"/>
</dbReference>
<evidence type="ECO:0000313" key="8">
    <source>
        <dbReference type="EMBL" id="WPJ95818.1"/>
    </source>
</evidence>
<name>A0ABZ0RL59_9BACT</name>
<feature type="transmembrane region" description="Helical" evidence="6">
    <location>
        <begin position="224"/>
        <end position="248"/>
    </location>
</feature>